<accession>A0A4S4EFS4</accession>
<evidence type="ECO:0000256" key="7">
    <source>
        <dbReference type="ARBA" id="ARBA00023065"/>
    </source>
</evidence>
<protein>
    <recommendedName>
        <fullName evidence="16">CSC1/OSCA1-like cytosolic domain-containing protein</fullName>
    </recommendedName>
</protein>
<dbReference type="AlphaFoldDB" id="A0A4S4EFS4"/>
<sequence>MDICTSSTSLPSEIPSCVVTILEGHTSEVFACAWSPAGSLLASGVKTNDTISKGAFNDLDKLAMGHIKAGSSRFWAFLLATYWVSFVAYYLLWKAYNHGSDLRAAALISPEVRAENFAILVRDIPPPPEGQTRKEQVDSYFRTIYLDTFYRSMVVTDNKEVNKIWEELEGYKKKLAHAEAIYAESKKNGKPEGIRPTNKTGCLGLTGKKVDSIEYYNEKINELIPKLEAEQKVTLREKQQGSALVFFNSRLTAASAAQSLHAQMVDKWTVMDAPEPCQLIWTNLHKTFYERQIKQFFVGYGLELSRIVPFIIYHLKRKYLCKTEAERKEAWAPGDLGLATRVPGDLLVVTIVLCYSVIAPIIIPFGALYFALGWLVLRNQASPPTISNF</sequence>
<comment type="caution">
    <text evidence="14">The sequence shown here is derived from an EMBL/GenBank/DDBJ whole genome shotgun (WGS) entry which is preliminary data.</text>
</comment>
<feature type="domain" description="CSC1/OSCA1-like cytosolic" evidence="13">
    <location>
        <begin position="117"/>
        <end position="283"/>
    </location>
</feature>
<dbReference type="InterPro" id="IPR045122">
    <property type="entry name" value="Csc1-like"/>
</dbReference>
<reference evidence="14 15" key="1">
    <citation type="journal article" date="2018" name="Proc. Natl. Acad. Sci. U.S.A.">
        <title>Draft genome sequence of Camellia sinensis var. sinensis provides insights into the evolution of the tea genome and tea quality.</title>
        <authorList>
            <person name="Wei C."/>
            <person name="Yang H."/>
            <person name="Wang S."/>
            <person name="Zhao J."/>
            <person name="Liu C."/>
            <person name="Gao L."/>
            <person name="Xia E."/>
            <person name="Lu Y."/>
            <person name="Tai Y."/>
            <person name="She G."/>
            <person name="Sun J."/>
            <person name="Cao H."/>
            <person name="Tong W."/>
            <person name="Gao Q."/>
            <person name="Li Y."/>
            <person name="Deng W."/>
            <person name="Jiang X."/>
            <person name="Wang W."/>
            <person name="Chen Q."/>
            <person name="Zhang S."/>
            <person name="Li H."/>
            <person name="Wu J."/>
            <person name="Wang P."/>
            <person name="Li P."/>
            <person name="Shi C."/>
            <person name="Zheng F."/>
            <person name="Jian J."/>
            <person name="Huang B."/>
            <person name="Shan D."/>
            <person name="Shi M."/>
            <person name="Fang C."/>
            <person name="Yue Y."/>
            <person name="Li F."/>
            <person name="Li D."/>
            <person name="Wei S."/>
            <person name="Han B."/>
            <person name="Jiang C."/>
            <person name="Yin Y."/>
            <person name="Xia T."/>
            <person name="Zhang Z."/>
            <person name="Bennetzen J.L."/>
            <person name="Zhao S."/>
            <person name="Wan X."/>
        </authorList>
    </citation>
    <scope>NUCLEOTIDE SEQUENCE [LARGE SCALE GENOMIC DNA]</scope>
    <source>
        <strain evidence="15">cv. Shuchazao</strain>
        <tissue evidence="14">Leaf</tissue>
    </source>
</reference>
<evidence type="ECO:0000256" key="1">
    <source>
        <dbReference type="ARBA" id="ARBA00004141"/>
    </source>
</evidence>
<evidence type="ECO:0008006" key="16">
    <source>
        <dbReference type="Google" id="ProtNLM"/>
    </source>
</evidence>
<evidence type="ECO:0000256" key="2">
    <source>
        <dbReference type="ARBA" id="ARBA00007779"/>
    </source>
</evidence>
<keyword evidence="8 10" id="KW-0472">Membrane</keyword>
<keyword evidence="15" id="KW-1185">Reference proteome</keyword>
<keyword evidence="7" id="KW-0406">Ion transport</keyword>
<evidence type="ECO:0000256" key="8">
    <source>
        <dbReference type="ARBA" id="ARBA00023136"/>
    </source>
</evidence>
<evidence type="ECO:0000256" key="5">
    <source>
        <dbReference type="ARBA" id="ARBA00022837"/>
    </source>
</evidence>
<dbReference type="InterPro" id="IPR003864">
    <property type="entry name" value="CSC1/OSCA1-like_7TM"/>
</dbReference>
<organism evidence="14 15">
    <name type="scientific">Camellia sinensis var. sinensis</name>
    <name type="common">China tea</name>
    <dbReference type="NCBI Taxonomy" id="542762"/>
    <lineage>
        <taxon>Eukaryota</taxon>
        <taxon>Viridiplantae</taxon>
        <taxon>Streptophyta</taxon>
        <taxon>Embryophyta</taxon>
        <taxon>Tracheophyta</taxon>
        <taxon>Spermatophyta</taxon>
        <taxon>Magnoliopsida</taxon>
        <taxon>eudicotyledons</taxon>
        <taxon>Gunneridae</taxon>
        <taxon>Pentapetalae</taxon>
        <taxon>asterids</taxon>
        <taxon>Ericales</taxon>
        <taxon>Theaceae</taxon>
        <taxon>Camellia</taxon>
    </lineage>
</organism>
<dbReference type="PANTHER" id="PTHR13018">
    <property type="entry name" value="PROBABLE MEMBRANE PROTEIN DUF221-RELATED"/>
    <property type="match status" value="1"/>
</dbReference>
<feature type="transmembrane region" description="Helical" evidence="10">
    <location>
        <begin position="296"/>
        <end position="315"/>
    </location>
</feature>
<evidence type="ECO:0000256" key="6">
    <source>
        <dbReference type="ARBA" id="ARBA00022989"/>
    </source>
</evidence>
<dbReference type="Pfam" id="PF14703">
    <property type="entry name" value="PHM7_cyt"/>
    <property type="match status" value="1"/>
</dbReference>
<feature type="domain" description="CSC1/OSCA1-like N-terminal transmembrane" evidence="12">
    <location>
        <begin position="53"/>
        <end position="94"/>
    </location>
</feature>
<feature type="transmembrane region" description="Helical" evidence="10">
    <location>
        <begin position="346"/>
        <end position="377"/>
    </location>
</feature>
<evidence type="ECO:0000256" key="9">
    <source>
        <dbReference type="ARBA" id="ARBA00023303"/>
    </source>
</evidence>
<keyword evidence="4 10" id="KW-0812">Transmembrane</keyword>
<proteinExistence type="inferred from homology"/>
<evidence type="ECO:0000313" key="15">
    <source>
        <dbReference type="Proteomes" id="UP000306102"/>
    </source>
</evidence>
<name>A0A4S4EFS4_CAMSN</name>
<keyword evidence="5" id="KW-0106">Calcium</keyword>
<dbReference type="InterPro" id="IPR015943">
    <property type="entry name" value="WD40/YVTN_repeat-like_dom_sf"/>
</dbReference>
<evidence type="ECO:0000313" key="14">
    <source>
        <dbReference type="EMBL" id="THG15281.1"/>
    </source>
</evidence>
<dbReference type="Pfam" id="PF13967">
    <property type="entry name" value="RSN1_TM"/>
    <property type="match status" value="1"/>
</dbReference>
<dbReference type="GO" id="GO:0005227">
    <property type="term" value="F:calcium-activated cation channel activity"/>
    <property type="evidence" value="ECO:0007669"/>
    <property type="project" value="InterPro"/>
</dbReference>
<dbReference type="EMBL" id="SDRB02004830">
    <property type="protein sequence ID" value="THG15281.1"/>
    <property type="molecule type" value="Genomic_DNA"/>
</dbReference>
<dbReference type="Proteomes" id="UP000306102">
    <property type="component" value="Unassembled WGS sequence"/>
</dbReference>
<evidence type="ECO:0000259" key="11">
    <source>
        <dbReference type="Pfam" id="PF02714"/>
    </source>
</evidence>
<evidence type="ECO:0000256" key="4">
    <source>
        <dbReference type="ARBA" id="ARBA00022692"/>
    </source>
</evidence>
<dbReference type="GO" id="GO:0005886">
    <property type="term" value="C:plasma membrane"/>
    <property type="evidence" value="ECO:0007669"/>
    <property type="project" value="TreeGrafter"/>
</dbReference>
<comment type="similarity">
    <text evidence="2">Belongs to the CSC1 (TC 1.A.17) family.</text>
</comment>
<evidence type="ECO:0000256" key="10">
    <source>
        <dbReference type="SAM" id="Phobius"/>
    </source>
</evidence>
<keyword evidence="9" id="KW-0407">Ion channel</keyword>
<keyword evidence="6 10" id="KW-1133">Transmembrane helix</keyword>
<keyword evidence="3" id="KW-0813">Transport</keyword>
<dbReference type="PANTHER" id="PTHR13018:SF100">
    <property type="entry name" value="CSC1-LIKE PROTEIN ERD4"/>
    <property type="match status" value="1"/>
</dbReference>
<dbReference type="InterPro" id="IPR032880">
    <property type="entry name" value="CSC1/OSCA1-like_N"/>
</dbReference>
<feature type="transmembrane region" description="Helical" evidence="10">
    <location>
        <begin position="74"/>
        <end position="93"/>
    </location>
</feature>
<evidence type="ECO:0000259" key="13">
    <source>
        <dbReference type="Pfam" id="PF14703"/>
    </source>
</evidence>
<comment type="subcellular location">
    <subcellularLocation>
        <location evidence="1">Membrane</location>
        <topology evidence="1">Multi-pass membrane protein</topology>
    </subcellularLocation>
</comment>
<gene>
    <name evidence="14" type="ORF">TEA_013367</name>
</gene>
<feature type="domain" description="CSC1/OSCA1-like 7TM region" evidence="11">
    <location>
        <begin position="292"/>
        <end position="380"/>
    </location>
</feature>
<evidence type="ECO:0000259" key="12">
    <source>
        <dbReference type="Pfam" id="PF13967"/>
    </source>
</evidence>
<dbReference type="InterPro" id="IPR027815">
    <property type="entry name" value="CSC1/OSCA1-like_cyt"/>
</dbReference>
<dbReference type="Gene3D" id="2.130.10.10">
    <property type="entry name" value="YVTN repeat-like/Quinoprotein amine dehydrogenase"/>
    <property type="match status" value="1"/>
</dbReference>
<dbReference type="Pfam" id="PF02714">
    <property type="entry name" value="RSN1_7TM"/>
    <property type="match status" value="1"/>
</dbReference>
<evidence type="ECO:0000256" key="3">
    <source>
        <dbReference type="ARBA" id="ARBA00022448"/>
    </source>
</evidence>